<reference evidence="2" key="1">
    <citation type="submission" date="2014-12" db="EMBL/GenBank/DDBJ databases">
        <title>Insight into the proteome of Arion vulgaris.</title>
        <authorList>
            <person name="Aradska J."/>
            <person name="Bulat T."/>
            <person name="Smidak R."/>
            <person name="Sarate P."/>
            <person name="Gangsoo J."/>
            <person name="Sialana F."/>
            <person name="Bilban M."/>
            <person name="Lubec G."/>
        </authorList>
    </citation>
    <scope>NUCLEOTIDE SEQUENCE</scope>
    <source>
        <tissue evidence="2">Skin</tissue>
    </source>
</reference>
<feature type="region of interest" description="Disordered" evidence="1">
    <location>
        <begin position="13"/>
        <end position="95"/>
    </location>
</feature>
<evidence type="ECO:0000256" key="1">
    <source>
        <dbReference type="SAM" id="MobiDB-lite"/>
    </source>
</evidence>
<feature type="non-terminal residue" evidence="2">
    <location>
        <position position="1"/>
    </location>
</feature>
<proteinExistence type="predicted"/>
<feature type="compositionally biased region" description="Low complexity" evidence="1">
    <location>
        <begin position="27"/>
        <end position="40"/>
    </location>
</feature>
<sequence length="95" mass="10053">KLVTKATIRLKPLTMPNSGSTVNIGQSGSKISSTISASNKSSERRSVASITLPVLDKRSSSHNSLERRSSSSNLVDRRSTTQSSVSSLTTTTTVT</sequence>
<feature type="compositionally biased region" description="Polar residues" evidence="1">
    <location>
        <begin position="15"/>
        <end position="26"/>
    </location>
</feature>
<feature type="compositionally biased region" description="Basic and acidic residues" evidence="1">
    <location>
        <begin position="55"/>
        <end position="79"/>
    </location>
</feature>
<name>A0A0B6YFD5_9EUPU</name>
<organism evidence="2">
    <name type="scientific">Arion vulgaris</name>
    <dbReference type="NCBI Taxonomy" id="1028688"/>
    <lineage>
        <taxon>Eukaryota</taxon>
        <taxon>Metazoa</taxon>
        <taxon>Spiralia</taxon>
        <taxon>Lophotrochozoa</taxon>
        <taxon>Mollusca</taxon>
        <taxon>Gastropoda</taxon>
        <taxon>Heterobranchia</taxon>
        <taxon>Euthyneura</taxon>
        <taxon>Panpulmonata</taxon>
        <taxon>Eupulmonata</taxon>
        <taxon>Stylommatophora</taxon>
        <taxon>Helicina</taxon>
        <taxon>Arionoidea</taxon>
        <taxon>Arionidae</taxon>
        <taxon>Arion</taxon>
    </lineage>
</organism>
<dbReference type="AlphaFoldDB" id="A0A0B6YFD5"/>
<protein>
    <submittedName>
        <fullName evidence="2">Uncharacterized protein</fullName>
    </submittedName>
</protein>
<feature type="compositionally biased region" description="Low complexity" evidence="1">
    <location>
        <begin position="80"/>
        <end position="95"/>
    </location>
</feature>
<feature type="non-terminal residue" evidence="2">
    <location>
        <position position="95"/>
    </location>
</feature>
<dbReference type="EMBL" id="HACG01008047">
    <property type="protein sequence ID" value="CEK54912.1"/>
    <property type="molecule type" value="Transcribed_RNA"/>
</dbReference>
<evidence type="ECO:0000313" key="2">
    <source>
        <dbReference type="EMBL" id="CEK54912.1"/>
    </source>
</evidence>
<gene>
    <name evidence="2" type="primary">ORF23910</name>
</gene>
<accession>A0A0B6YFD5</accession>